<feature type="compositionally biased region" description="Basic and acidic residues" evidence="1">
    <location>
        <begin position="680"/>
        <end position="689"/>
    </location>
</feature>
<organism evidence="3 4">
    <name type="scientific">Madurella fahalii</name>
    <dbReference type="NCBI Taxonomy" id="1157608"/>
    <lineage>
        <taxon>Eukaryota</taxon>
        <taxon>Fungi</taxon>
        <taxon>Dikarya</taxon>
        <taxon>Ascomycota</taxon>
        <taxon>Pezizomycotina</taxon>
        <taxon>Sordariomycetes</taxon>
        <taxon>Sordariomycetidae</taxon>
        <taxon>Sordariales</taxon>
        <taxon>Sordariales incertae sedis</taxon>
        <taxon>Madurella</taxon>
    </lineage>
</organism>
<reference evidence="3 4" key="1">
    <citation type="submission" date="2024-09" db="EMBL/GenBank/DDBJ databases">
        <title>Itraconazole resistance in Madurella fahalii resulting from another homologue of gene encoding cytochrome P450 14-alpha sterol demethylase (CYP51).</title>
        <authorList>
            <person name="Yoshioka I."/>
            <person name="Fahal A.H."/>
            <person name="Kaneko S."/>
            <person name="Yaguchi T."/>
        </authorList>
    </citation>
    <scope>NUCLEOTIDE SEQUENCE [LARGE SCALE GENOMIC DNA]</scope>
    <source>
        <strain evidence="3 4">IFM 68171</strain>
    </source>
</reference>
<feature type="transmembrane region" description="Helical" evidence="2">
    <location>
        <begin position="505"/>
        <end position="523"/>
    </location>
</feature>
<dbReference type="RefSeq" id="XP_070921586.1">
    <property type="nucleotide sequence ID" value="XM_071065485.1"/>
</dbReference>
<keyword evidence="2" id="KW-0812">Transmembrane</keyword>
<dbReference type="Proteomes" id="UP001628179">
    <property type="component" value="Unassembled WGS sequence"/>
</dbReference>
<feature type="region of interest" description="Disordered" evidence="1">
    <location>
        <begin position="626"/>
        <end position="689"/>
    </location>
</feature>
<dbReference type="GeneID" id="98180808"/>
<feature type="transmembrane region" description="Helical" evidence="2">
    <location>
        <begin position="121"/>
        <end position="145"/>
    </location>
</feature>
<sequence length="689" mass="74073">MSTVYAPPPETAYLTMTPFDMPGEDGDVWAVALSTSSSQFLNAAIAVVFTLIFPWAWGLIASIALYAAPHKPTRRQSVALVTLRNAPDPWTAFKALLGYTYESMGSVTANKRAWREPLSGLVLCLTSLAVFVVSIVMGIVGPTLLEIGNVAPVRASILYYPQLPPVGDTLGENIFNGHRSLGILRALSSVEIAKAESRSKVKITVIPVDYDGDEQPPPLTFGLQYNYHLSGADFGIERASGLALNVTGECRTTYAWQNTSDPEFDIYTLWGDETNQFSVSLNGSQVLTPPRAYFWLPMAPADQLNSDGRVSFAVVVAAAHRPSISEGSDPWYTTEQRDPDIGPELVVDTPVWVKRGRPALSCWQHDRWSYGDQEFKNVVELANAPNDTVPVPSVLLKVIASASVMPLIISVANIVGPSALESAVISPNGFNNDGLIDAGAASIQQDMERLIVASFINTRNILVDCAMSEVTGNGRRLANVFTGTDGRPQDGAGQFVVSTPNVRTFSLNGLIGLAVTLVGLLFLKIALFVKLLTHADAHTDGAPGSSTEDVAPNCDRWARFKALSAGSLLRMVYEGGRGVPQPDWKCCEEFPTDDPNGQTPKRFQLAKCQAGACSCGGHIVANWVTPPADSHSGIEHNATGDDDKRPVVGNEEVLPSPSDTQPPDPVIPDIAGDQRASIYSKEKVPQKDG</sequence>
<name>A0ABQ0GQ65_9PEZI</name>
<keyword evidence="2" id="KW-0472">Membrane</keyword>
<comment type="caution">
    <text evidence="3">The sequence shown here is derived from an EMBL/GenBank/DDBJ whole genome shotgun (WGS) entry which is preliminary data.</text>
</comment>
<evidence type="ECO:0000256" key="1">
    <source>
        <dbReference type="SAM" id="MobiDB-lite"/>
    </source>
</evidence>
<evidence type="ECO:0000313" key="4">
    <source>
        <dbReference type="Proteomes" id="UP001628179"/>
    </source>
</evidence>
<feature type="compositionally biased region" description="Basic and acidic residues" evidence="1">
    <location>
        <begin position="632"/>
        <end position="646"/>
    </location>
</feature>
<keyword evidence="4" id="KW-1185">Reference proteome</keyword>
<gene>
    <name evidence="3" type="ORF">MFIFM68171_10066</name>
</gene>
<dbReference type="EMBL" id="BAAFSV010000006">
    <property type="protein sequence ID" value="GAB1319856.1"/>
    <property type="molecule type" value="Genomic_DNA"/>
</dbReference>
<keyword evidence="2" id="KW-1133">Transmembrane helix</keyword>
<evidence type="ECO:0000313" key="3">
    <source>
        <dbReference type="EMBL" id="GAB1319856.1"/>
    </source>
</evidence>
<accession>A0ABQ0GQ65</accession>
<evidence type="ECO:0000256" key="2">
    <source>
        <dbReference type="SAM" id="Phobius"/>
    </source>
</evidence>
<protein>
    <submittedName>
        <fullName evidence="3">Uncharacterized protein</fullName>
    </submittedName>
</protein>
<feature type="transmembrane region" description="Helical" evidence="2">
    <location>
        <begin position="43"/>
        <end position="67"/>
    </location>
</feature>
<proteinExistence type="predicted"/>